<protein>
    <submittedName>
        <fullName evidence="1">Uncharacterized protein</fullName>
    </submittedName>
</protein>
<dbReference type="AlphaFoldDB" id="A0A1X0Q936"/>
<proteinExistence type="predicted"/>
<gene>
    <name evidence="1" type="ORF">HERIO_1757</name>
</gene>
<dbReference type="VEuPathDB" id="MicrosporidiaDB:HERIO_1757"/>
<keyword evidence="2" id="KW-1185">Reference proteome</keyword>
<name>A0A1X0Q936_9MICR</name>
<evidence type="ECO:0000313" key="1">
    <source>
        <dbReference type="EMBL" id="ORD96309.1"/>
    </source>
</evidence>
<dbReference type="VEuPathDB" id="MicrosporidiaDB:A0H76_1553"/>
<reference evidence="1 2" key="1">
    <citation type="journal article" date="2017" name="Environ. Microbiol.">
        <title>Decay of the glycolytic pathway and adaptation to intranuclear parasitism within Enterocytozoonidae microsporidia.</title>
        <authorList>
            <person name="Wiredu Boakye D."/>
            <person name="Jaroenlak P."/>
            <person name="Prachumwat A."/>
            <person name="Williams T.A."/>
            <person name="Bateman K.S."/>
            <person name="Itsathitphaisarn O."/>
            <person name="Sritunyalucksana K."/>
            <person name="Paszkiewicz K.H."/>
            <person name="Moore K.A."/>
            <person name="Stentiford G.D."/>
            <person name="Williams B.A."/>
        </authorList>
    </citation>
    <scope>NUCLEOTIDE SEQUENCE [LARGE SCALE GENOMIC DNA]</scope>
    <source>
        <strain evidence="1 2">GB1</strain>
    </source>
</reference>
<evidence type="ECO:0000313" key="2">
    <source>
        <dbReference type="Proteomes" id="UP000192356"/>
    </source>
</evidence>
<accession>A0A1X0Q936</accession>
<organism evidence="1 2">
    <name type="scientific">Hepatospora eriocheir</name>
    <dbReference type="NCBI Taxonomy" id="1081669"/>
    <lineage>
        <taxon>Eukaryota</taxon>
        <taxon>Fungi</taxon>
        <taxon>Fungi incertae sedis</taxon>
        <taxon>Microsporidia</taxon>
        <taxon>Hepatosporidae</taxon>
        <taxon>Hepatospora</taxon>
    </lineage>
</organism>
<dbReference type="EMBL" id="LVKB01000102">
    <property type="protein sequence ID" value="ORD96309.1"/>
    <property type="molecule type" value="Genomic_DNA"/>
</dbReference>
<dbReference type="Proteomes" id="UP000192356">
    <property type="component" value="Unassembled WGS sequence"/>
</dbReference>
<sequence length="66" mass="7777">MNRDNLEDRYEDNETIYIDTGNPTGGYLDDVKDLNKLVYSSSADFGKNNSYFFYLKSDSQKFFSYF</sequence>
<comment type="caution">
    <text evidence="1">The sequence shown here is derived from an EMBL/GenBank/DDBJ whole genome shotgun (WGS) entry which is preliminary data.</text>
</comment>